<name>A0A6B0UXT7_IXORI</name>
<feature type="region of interest" description="Disordered" evidence="1">
    <location>
        <begin position="65"/>
        <end position="89"/>
    </location>
</feature>
<evidence type="ECO:0000313" key="2">
    <source>
        <dbReference type="EMBL" id="MXU94600.1"/>
    </source>
</evidence>
<organism evidence="2">
    <name type="scientific">Ixodes ricinus</name>
    <name type="common">Common tick</name>
    <name type="synonym">Acarus ricinus</name>
    <dbReference type="NCBI Taxonomy" id="34613"/>
    <lineage>
        <taxon>Eukaryota</taxon>
        <taxon>Metazoa</taxon>
        <taxon>Ecdysozoa</taxon>
        <taxon>Arthropoda</taxon>
        <taxon>Chelicerata</taxon>
        <taxon>Arachnida</taxon>
        <taxon>Acari</taxon>
        <taxon>Parasitiformes</taxon>
        <taxon>Ixodida</taxon>
        <taxon>Ixodoidea</taxon>
        <taxon>Ixodidae</taxon>
        <taxon>Ixodinae</taxon>
        <taxon>Ixodes</taxon>
    </lineage>
</organism>
<evidence type="ECO:0000256" key="1">
    <source>
        <dbReference type="SAM" id="MobiDB-lite"/>
    </source>
</evidence>
<dbReference type="AlphaFoldDB" id="A0A6B0UXT7"/>
<sequence>MLIRAPVLTAACIFSCTANRSTFVPEALSALAAYNKIIGRAAILRQFRQGSRLRHRVLETILSRASAKQSTQRHERRRKPLLSATSHTTTTRVHDAPSTCIKYIEVHCIFMWDYMVCTRVGREGNGPRAEAVLYHVRASTERKDCPRTSLDAKQRISIERPPIHTC</sequence>
<accession>A0A6B0UXT7</accession>
<protein>
    <submittedName>
        <fullName evidence="2">Putative secreted protein</fullName>
    </submittedName>
</protein>
<reference evidence="2" key="1">
    <citation type="submission" date="2019-12" db="EMBL/GenBank/DDBJ databases">
        <title>An insight into the sialome of adult female Ixodes ricinus ticks feeding for 6 days.</title>
        <authorList>
            <person name="Perner J."/>
            <person name="Ribeiro J.M.C."/>
        </authorList>
    </citation>
    <scope>NUCLEOTIDE SEQUENCE</scope>
    <source>
        <strain evidence="2">Semi-engorged</strain>
        <tissue evidence="2">Salivary glands</tissue>
    </source>
</reference>
<proteinExistence type="predicted"/>
<dbReference type="EMBL" id="GIFC01012517">
    <property type="protein sequence ID" value="MXU94600.1"/>
    <property type="molecule type" value="Transcribed_RNA"/>
</dbReference>